<dbReference type="AlphaFoldDB" id="A0A2I0UPC7"/>
<dbReference type="EMBL" id="KZ505666">
    <property type="protein sequence ID" value="PKU47893.1"/>
    <property type="molecule type" value="Genomic_DNA"/>
</dbReference>
<reference evidence="2" key="1">
    <citation type="submission" date="2017-11" db="EMBL/GenBank/DDBJ databases">
        <authorList>
            <person name="Lima N.C."/>
            <person name="Parody-Merino A.M."/>
            <person name="Battley P.F."/>
            <person name="Fidler A.E."/>
            <person name="Prosdocimi F."/>
        </authorList>
    </citation>
    <scope>NUCLEOTIDE SEQUENCE [LARGE SCALE GENOMIC DNA]</scope>
</reference>
<keyword evidence="1" id="KW-0808">Transferase</keyword>
<gene>
    <name evidence="1" type="ORF">llap_1809</name>
</gene>
<evidence type="ECO:0000313" key="1">
    <source>
        <dbReference type="EMBL" id="PKU47893.1"/>
    </source>
</evidence>
<organism evidence="1 2">
    <name type="scientific">Limosa lapponica baueri</name>
    <dbReference type="NCBI Taxonomy" id="1758121"/>
    <lineage>
        <taxon>Eukaryota</taxon>
        <taxon>Metazoa</taxon>
        <taxon>Chordata</taxon>
        <taxon>Craniata</taxon>
        <taxon>Vertebrata</taxon>
        <taxon>Euteleostomi</taxon>
        <taxon>Archelosauria</taxon>
        <taxon>Archosauria</taxon>
        <taxon>Dinosauria</taxon>
        <taxon>Saurischia</taxon>
        <taxon>Theropoda</taxon>
        <taxon>Coelurosauria</taxon>
        <taxon>Aves</taxon>
        <taxon>Neognathae</taxon>
        <taxon>Neoaves</taxon>
        <taxon>Charadriiformes</taxon>
        <taxon>Scolopacidae</taxon>
        <taxon>Limosa</taxon>
    </lineage>
</organism>
<keyword evidence="2" id="KW-1185">Reference proteome</keyword>
<dbReference type="OrthoDB" id="416454at2759"/>
<dbReference type="GO" id="GO:0003964">
    <property type="term" value="F:RNA-directed DNA polymerase activity"/>
    <property type="evidence" value="ECO:0007669"/>
    <property type="project" value="UniProtKB-KW"/>
</dbReference>
<protein>
    <submittedName>
        <fullName evidence="1">Rna-directed dna polymerase from mobile element jockey-like</fullName>
    </submittedName>
</protein>
<dbReference type="Proteomes" id="UP000233556">
    <property type="component" value="Unassembled WGS sequence"/>
</dbReference>
<evidence type="ECO:0000313" key="2">
    <source>
        <dbReference type="Proteomes" id="UP000233556"/>
    </source>
</evidence>
<accession>A0A2I0UPC7</accession>
<proteinExistence type="predicted"/>
<name>A0A2I0UPC7_LIMLA</name>
<keyword evidence="1" id="KW-0695">RNA-directed DNA polymerase</keyword>
<reference evidence="2" key="2">
    <citation type="submission" date="2017-12" db="EMBL/GenBank/DDBJ databases">
        <title>Genome sequence of the Bar-tailed Godwit (Limosa lapponica baueri).</title>
        <authorList>
            <person name="Lima N.C.B."/>
            <person name="Parody-Merino A.M."/>
            <person name="Battley P.F."/>
            <person name="Fidler A.E."/>
            <person name="Prosdocimi F."/>
        </authorList>
    </citation>
    <scope>NUCLEOTIDE SEQUENCE [LARGE SCALE GENOMIC DNA]</scope>
</reference>
<keyword evidence="1" id="KW-0548">Nucleotidyltransferase</keyword>
<sequence>MDLYLGQVATGLVKPHLEYQWRPVTSGDPQGWTVGPVLFNVFVSNMDSGTECTLSQFANTTKLCGMADMLERRDAIQKDLDRP</sequence>